<dbReference type="SUPFAM" id="SSF52949">
    <property type="entry name" value="Macro domain-like"/>
    <property type="match status" value="1"/>
</dbReference>
<accession>A0AA36BH45</accession>
<dbReference type="PANTHER" id="PTHR11040">
    <property type="entry name" value="ZINC/IRON TRANSPORTER"/>
    <property type="match status" value="1"/>
</dbReference>
<evidence type="ECO:0000256" key="1">
    <source>
        <dbReference type="ARBA" id="ARBA00004141"/>
    </source>
</evidence>
<organism evidence="7 8">
    <name type="scientific">Octopus vulgaris</name>
    <name type="common">Common octopus</name>
    <dbReference type="NCBI Taxonomy" id="6645"/>
    <lineage>
        <taxon>Eukaryota</taxon>
        <taxon>Metazoa</taxon>
        <taxon>Spiralia</taxon>
        <taxon>Lophotrochozoa</taxon>
        <taxon>Mollusca</taxon>
        <taxon>Cephalopoda</taxon>
        <taxon>Coleoidea</taxon>
        <taxon>Octopodiformes</taxon>
        <taxon>Octopoda</taxon>
        <taxon>Incirrata</taxon>
        <taxon>Octopodidae</taxon>
        <taxon>Octopus</taxon>
    </lineage>
</organism>
<dbReference type="PANTHER" id="PTHR11040:SF140">
    <property type="entry name" value="ZRT (ZRT), IRT- (IRT-) LIKE PROTEIN TRANSPORTER"/>
    <property type="match status" value="1"/>
</dbReference>
<evidence type="ECO:0000256" key="4">
    <source>
        <dbReference type="ARBA" id="ARBA00023136"/>
    </source>
</evidence>
<evidence type="ECO:0000313" key="7">
    <source>
        <dbReference type="EMBL" id="CAI9733964.1"/>
    </source>
</evidence>
<feature type="transmembrane region" description="Helical" evidence="6">
    <location>
        <begin position="12"/>
        <end position="32"/>
    </location>
</feature>
<feature type="transmembrane region" description="Helical" evidence="6">
    <location>
        <begin position="296"/>
        <end position="317"/>
    </location>
</feature>
<feature type="compositionally biased region" description="Low complexity" evidence="5">
    <location>
        <begin position="54"/>
        <end position="92"/>
    </location>
</feature>
<dbReference type="GO" id="GO:0005385">
    <property type="term" value="F:zinc ion transmembrane transporter activity"/>
    <property type="evidence" value="ECO:0007669"/>
    <property type="project" value="TreeGrafter"/>
</dbReference>
<proteinExistence type="predicted"/>
<dbReference type="Pfam" id="PF02535">
    <property type="entry name" value="Zip"/>
    <property type="match status" value="1"/>
</dbReference>
<comment type="subcellular location">
    <subcellularLocation>
        <location evidence="1">Membrane</location>
        <topology evidence="1">Multi-pass membrane protein</topology>
    </subcellularLocation>
</comment>
<gene>
    <name evidence="7" type="ORF">OCTVUL_1B023644</name>
</gene>
<keyword evidence="3 6" id="KW-1133">Transmembrane helix</keyword>
<evidence type="ECO:0000256" key="6">
    <source>
        <dbReference type="SAM" id="Phobius"/>
    </source>
</evidence>
<reference evidence="7" key="1">
    <citation type="submission" date="2023-08" db="EMBL/GenBank/DDBJ databases">
        <authorList>
            <person name="Alioto T."/>
            <person name="Alioto T."/>
            <person name="Gomez Garrido J."/>
        </authorList>
    </citation>
    <scope>NUCLEOTIDE SEQUENCE</scope>
</reference>
<dbReference type="AlphaFoldDB" id="A0AA36BH45"/>
<dbReference type="InterPro" id="IPR043472">
    <property type="entry name" value="Macro_dom-like"/>
</dbReference>
<keyword evidence="8" id="KW-1185">Reference proteome</keyword>
<feature type="transmembrane region" description="Helical" evidence="6">
    <location>
        <begin position="323"/>
        <end position="346"/>
    </location>
</feature>
<name>A0AA36BH45_OCTVU</name>
<sequence length="705" mass="79195">MNKNYTYPFCEMLVSAGFFLVLFLERSVTILYKVWEKRSKSSDEQSNLQDGIKSPISSSSTLSSPSSPSSSPPQHQHQQPLSHQPLSSPSLPTTLATTSEVIELTTIASRNDKSENKATTEIHSSESSSRNICLHIVDEEVLPSDSKYRNTADFDCLISSRKPYKSGKTFKENQANLAESSDELCILIPDQCVCSIENHLVDSQNGRFVCQDISNKEKLFCRSHSSIGIYGSTVTDQTNIPLHFANDNSCYHNDEYHSAQNHEERTVKYISNVQTAEENTPVEETEENDDLHQSGAIILLLVLIFHSFFDGITLGLRKEVMDIFTIMFALIFHKCLIAFSLTLKLRETFTDRLWRVKLWLVIFSFISPIGATIGWLLSYNEMDPLVFHKGLSGTLTSISTALVDEFAFNGIVIRLMDGKVESGEGDALLLPANQIISKLEGVTARIVYLARDAIVPQLEKYYNIELDIGTTLITCAGSLKFKKAVNSAQNVQASEVATPILGIDKGYSPSLCAEAFVEGLLWFFDNPNTRQKTQIFNIYSKNKAALILMALAIEKRVFPFGKRTVFSDVFQIRKCRILEPTTNAVIAVVSRSAFEDIQQRANSHKTNEYTVLCNSEDSIHMIAVEQMNGRSLNEVMYVAAPESKAVDEYKYFIKVLIDQMQRTFERNQKDISVVLDFGIEVFSGDDFHRCFLSAVKYFSESLAET</sequence>
<dbReference type="Proteomes" id="UP001162480">
    <property type="component" value="Chromosome 15"/>
</dbReference>
<protein>
    <submittedName>
        <fullName evidence="7">Zinc transporter ZIP2</fullName>
    </submittedName>
</protein>
<dbReference type="EMBL" id="OX597828">
    <property type="protein sequence ID" value="CAI9733964.1"/>
    <property type="molecule type" value="Genomic_DNA"/>
</dbReference>
<dbReference type="InterPro" id="IPR003689">
    <property type="entry name" value="ZIP"/>
</dbReference>
<evidence type="ECO:0000313" key="8">
    <source>
        <dbReference type="Proteomes" id="UP001162480"/>
    </source>
</evidence>
<evidence type="ECO:0000256" key="5">
    <source>
        <dbReference type="SAM" id="MobiDB-lite"/>
    </source>
</evidence>
<keyword evidence="4 6" id="KW-0472">Membrane</keyword>
<feature type="region of interest" description="Disordered" evidence="5">
    <location>
        <begin position="42"/>
        <end position="92"/>
    </location>
</feature>
<evidence type="ECO:0000256" key="2">
    <source>
        <dbReference type="ARBA" id="ARBA00022692"/>
    </source>
</evidence>
<keyword evidence="2 6" id="KW-0812">Transmembrane</keyword>
<feature type="transmembrane region" description="Helical" evidence="6">
    <location>
        <begin position="358"/>
        <end position="377"/>
    </location>
</feature>
<evidence type="ECO:0000256" key="3">
    <source>
        <dbReference type="ARBA" id="ARBA00022989"/>
    </source>
</evidence>
<dbReference type="GO" id="GO:0005886">
    <property type="term" value="C:plasma membrane"/>
    <property type="evidence" value="ECO:0007669"/>
    <property type="project" value="TreeGrafter"/>
</dbReference>